<dbReference type="CDD" id="cd00118">
    <property type="entry name" value="LysM"/>
    <property type="match status" value="1"/>
</dbReference>
<feature type="compositionally biased region" description="Basic and acidic residues" evidence="1">
    <location>
        <begin position="274"/>
        <end position="308"/>
    </location>
</feature>
<accession>A0A8J5ZEJ6</accession>
<dbReference type="OrthoDB" id="538216at2759"/>
<proteinExistence type="predicted"/>
<feature type="domain" description="LysM" evidence="2">
    <location>
        <begin position="51"/>
        <end position="95"/>
    </location>
</feature>
<gene>
    <name evidence="3" type="ORF">CXB51_007270</name>
</gene>
<dbReference type="PANTHER" id="PTHR20932">
    <property type="entry name" value="LYSM AND PUTATIVE PEPTIDOGLYCAN-BINDING DOMAIN-CONTAINING PROTEIN"/>
    <property type="match status" value="1"/>
</dbReference>
<comment type="caution">
    <text evidence="3">The sequence shown here is derived from an EMBL/GenBank/DDBJ whole genome shotgun (WGS) entry which is preliminary data.</text>
</comment>
<feature type="region of interest" description="Disordered" evidence="1">
    <location>
        <begin position="365"/>
        <end position="385"/>
    </location>
</feature>
<dbReference type="Gene3D" id="3.10.350.10">
    <property type="entry name" value="LysM domain"/>
    <property type="match status" value="1"/>
</dbReference>
<dbReference type="InterPro" id="IPR045030">
    <property type="entry name" value="LYSM1-4"/>
</dbReference>
<dbReference type="Proteomes" id="UP000701853">
    <property type="component" value="Chromosome 3"/>
</dbReference>
<organism evidence="3 4">
    <name type="scientific">Gossypium anomalum</name>
    <dbReference type="NCBI Taxonomy" id="47600"/>
    <lineage>
        <taxon>Eukaryota</taxon>
        <taxon>Viridiplantae</taxon>
        <taxon>Streptophyta</taxon>
        <taxon>Embryophyta</taxon>
        <taxon>Tracheophyta</taxon>
        <taxon>Spermatophyta</taxon>
        <taxon>Magnoliopsida</taxon>
        <taxon>eudicotyledons</taxon>
        <taxon>Gunneridae</taxon>
        <taxon>Pentapetalae</taxon>
        <taxon>rosids</taxon>
        <taxon>malvids</taxon>
        <taxon>Malvales</taxon>
        <taxon>Malvaceae</taxon>
        <taxon>Malvoideae</taxon>
        <taxon>Gossypium</taxon>
    </lineage>
</organism>
<dbReference type="EMBL" id="JAHUZN010000003">
    <property type="protein sequence ID" value="KAG8498226.1"/>
    <property type="molecule type" value="Genomic_DNA"/>
</dbReference>
<evidence type="ECO:0000256" key="1">
    <source>
        <dbReference type="SAM" id="MobiDB-lite"/>
    </source>
</evidence>
<dbReference type="InterPro" id="IPR018392">
    <property type="entry name" value="LysM"/>
</dbReference>
<feature type="region of interest" description="Disordered" evidence="1">
    <location>
        <begin position="274"/>
        <end position="310"/>
    </location>
</feature>
<sequence>MERERRISIANGDYSCYTNDKYSRFSNDYSVSENEKNQSLPSSSLPSAGFIEHPVSRFDTLAGVAIKYGVEVADIKKMNGLVTDLQMFALKTLQIPLPGRHPPSPCLSNGSETPGKVVRSLSNHLDVKPMSYKVVGGDCDNSYPTADYWPVVEAGFPQSSANQSPGPNLPSDLRGSFQSLRLKTPPRRVSPAMSSLQGYYGLKPSEKSVASEGFEMAVYRKGEGNYLEDGPSLKLSSASDPPLKLHRKCRSVTNGFYDENGEIAADIISAAEVKDDPDKSNDKLIRRRQKSEADFNPRAPEKILKEDNTSNGGFSTITAKGLAQRSKAATRTNPGADAEVFGFNTTATGLGDGYVVDGFTAVRKSSSTSSLQDQDSSSLSSLWPTSKWNLKPDLQALSTVSITKPIFDGLPKPISARKNKAALD</sequence>
<evidence type="ECO:0000259" key="2">
    <source>
        <dbReference type="PROSITE" id="PS51782"/>
    </source>
</evidence>
<name>A0A8J5ZEJ6_9ROSI</name>
<keyword evidence="4" id="KW-1185">Reference proteome</keyword>
<dbReference type="PROSITE" id="PS51782">
    <property type="entry name" value="LYSM"/>
    <property type="match status" value="1"/>
</dbReference>
<evidence type="ECO:0000313" key="4">
    <source>
        <dbReference type="Proteomes" id="UP000701853"/>
    </source>
</evidence>
<dbReference type="InterPro" id="IPR036779">
    <property type="entry name" value="LysM_dom_sf"/>
</dbReference>
<protein>
    <recommendedName>
        <fullName evidence="2">LysM domain-containing protein</fullName>
    </recommendedName>
</protein>
<dbReference type="PANTHER" id="PTHR20932:SF55">
    <property type="entry name" value="LYSM DOMAIN-CONTAINING PROTEIN"/>
    <property type="match status" value="1"/>
</dbReference>
<reference evidence="3 4" key="1">
    <citation type="journal article" date="2021" name="bioRxiv">
        <title>The Gossypium anomalum genome as a resource for cotton improvement and evolutionary analysis of hybrid incompatibility.</title>
        <authorList>
            <person name="Grover C.E."/>
            <person name="Yuan D."/>
            <person name="Arick M.A."/>
            <person name="Miller E.R."/>
            <person name="Hu G."/>
            <person name="Peterson D.G."/>
            <person name="Wendel J.F."/>
            <person name="Udall J.A."/>
        </authorList>
    </citation>
    <scope>NUCLEOTIDE SEQUENCE [LARGE SCALE GENOMIC DNA]</scope>
    <source>
        <strain evidence="3">JFW-Udall</strain>
        <tissue evidence="3">Leaf</tissue>
    </source>
</reference>
<dbReference type="AlphaFoldDB" id="A0A8J5ZEJ6"/>
<evidence type="ECO:0000313" key="3">
    <source>
        <dbReference type="EMBL" id="KAG8498226.1"/>
    </source>
</evidence>